<comment type="caution">
    <text evidence="1">The sequence shown here is derived from an EMBL/GenBank/DDBJ whole genome shotgun (WGS) entry which is preliminary data.</text>
</comment>
<protein>
    <submittedName>
        <fullName evidence="1">Uncharacterized protein</fullName>
    </submittedName>
</protein>
<evidence type="ECO:0000313" key="1">
    <source>
        <dbReference type="EMBL" id="GAG98458.1"/>
    </source>
</evidence>
<proteinExistence type="predicted"/>
<reference evidence="1" key="1">
    <citation type="journal article" date="2014" name="Front. Microbiol.">
        <title>High frequency of phylogenetically diverse reductive dehalogenase-homologous genes in deep subseafloor sedimentary metagenomes.</title>
        <authorList>
            <person name="Kawai M."/>
            <person name="Futagami T."/>
            <person name="Toyoda A."/>
            <person name="Takaki Y."/>
            <person name="Nishi S."/>
            <person name="Hori S."/>
            <person name="Arai W."/>
            <person name="Tsubouchi T."/>
            <person name="Morono Y."/>
            <person name="Uchiyama I."/>
            <person name="Ito T."/>
            <person name="Fujiyama A."/>
            <person name="Inagaki F."/>
            <person name="Takami H."/>
        </authorList>
    </citation>
    <scope>NUCLEOTIDE SEQUENCE</scope>
    <source>
        <strain evidence="1">Expedition CK06-06</strain>
    </source>
</reference>
<dbReference type="EMBL" id="BART01025240">
    <property type="protein sequence ID" value="GAG98458.1"/>
    <property type="molecule type" value="Genomic_DNA"/>
</dbReference>
<name>X1CQX0_9ZZZZ</name>
<accession>X1CQX0</accession>
<organism evidence="1">
    <name type="scientific">marine sediment metagenome</name>
    <dbReference type="NCBI Taxonomy" id="412755"/>
    <lineage>
        <taxon>unclassified sequences</taxon>
        <taxon>metagenomes</taxon>
        <taxon>ecological metagenomes</taxon>
    </lineage>
</organism>
<sequence>MIKFSKIIDLFKNLIVVTERELSATEETIRSIGEFIVDKLNNIPERWDLLAFNNLCTAKYKRLDLEWALRDQPLMSNDQMENLIEIARTTGVRNPKWSGLTKKSETLDEKTNNEN</sequence>
<gene>
    <name evidence="1" type="ORF">S01H4_45350</name>
</gene>
<dbReference type="AlphaFoldDB" id="X1CQX0"/>
<dbReference type="Gene3D" id="3.80.30.10">
    <property type="entry name" value="pyruvate-formate lyase- activating enzyme"/>
    <property type="match status" value="1"/>
</dbReference>